<feature type="domain" description="Phospholipid/glycerol acyltransferase" evidence="14">
    <location>
        <begin position="148"/>
        <end position="332"/>
    </location>
</feature>
<evidence type="ECO:0000256" key="11">
    <source>
        <dbReference type="ARBA" id="ARBA00047906"/>
    </source>
</evidence>
<dbReference type="PANTHER" id="PTHR12497:SF0">
    <property type="entry name" value="TAFAZZIN"/>
    <property type="match status" value="1"/>
</dbReference>
<dbReference type="PRINTS" id="PR00979">
    <property type="entry name" value="TAFAZZIN"/>
</dbReference>
<feature type="compositionally biased region" description="Low complexity" evidence="13">
    <location>
        <begin position="42"/>
        <end position="51"/>
    </location>
</feature>
<keyword evidence="6" id="KW-0443">Lipid metabolism</keyword>
<evidence type="ECO:0000256" key="13">
    <source>
        <dbReference type="SAM" id="MobiDB-lite"/>
    </source>
</evidence>
<evidence type="ECO:0000256" key="5">
    <source>
        <dbReference type="ARBA" id="ARBA00022792"/>
    </source>
</evidence>
<keyword evidence="4" id="KW-1000">Mitochondrion outer membrane</keyword>
<sequence length="457" mass="51055">MASTSSYLKSCLKYTSATLLTLFTASMTAATYYRPIPATSPTNNSTHTNTHSNDRRTTQSFCSPNSPPWNRDHVPLLLQWARGISIGATTLAIRLVMNTYGRYEIREDVCYERFLEAAIDARSEQQPSSSIDSSSSSSSSAIPQQRGLLTVSNHRSLFDDPGILSCLLPLPIAIQPHHQRWGICSQEYCFNDALPSYIKGYIGAGQVLPICRGGGINQQLLLDFGRHLANGEWCHVFPEAGVWQWKELGGRRELPKGAIWGSASDFKDDQKKGDISDNSTNNHSNNNNNKSVIIPATTAQRSLPPSPIGKLKWGVGKLIAHAPITPRVIPFAHCGMERLLPQDEVSGKTYLRRDFVKSLLPSFLCNNDSDGSGGDGKGLRIQIQFGHEIKFDDLIKEHEEKHGKLWKYRGKEPTSESNNTAMQQENWVSSREERILYSKIVKRIEMHLEVLTKEVCR</sequence>
<reference evidence="15" key="1">
    <citation type="submission" date="2023-06" db="EMBL/GenBank/DDBJ databases">
        <title>Survivors Of The Sea: Transcriptome response of Skeletonema marinoi to long-term dormancy.</title>
        <authorList>
            <person name="Pinder M.I.M."/>
            <person name="Kourtchenko O."/>
            <person name="Robertson E.K."/>
            <person name="Larsson T."/>
            <person name="Maumus F."/>
            <person name="Osuna-Cruz C.M."/>
            <person name="Vancaester E."/>
            <person name="Stenow R."/>
            <person name="Vandepoele K."/>
            <person name="Ploug H."/>
            <person name="Bruchert V."/>
            <person name="Godhe A."/>
            <person name="Topel M."/>
        </authorList>
    </citation>
    <scope>NUCLEOTIDE SEQUENCE</scope>
    <source>
        <strain evidence="15">R05AC</strain>
    </source>
</reference>
<dbReference type="GO" id="GO:0006644">
    <property type="term" value="P:phospholipid metabolic process"/>
    <property type="evidence" value="ECO:0007669"/>
    <property type="project" value="InterPro"/>
</dbReference>
<comment type="subcellular location">
    <subcellularLocation>
        <location evidence="1">Mitochondrion inner membrane</location>
        <topology evidence="1">Peripheral membrane protein</topology>
        <orientation evidence="1">Intermembrane side</orientation>
    </subcellularLocation>
    <subcellularLocation>
        <location evidence="10">Mitochondrion outer membrane</location>
        <topology evidence="10">Peripheral membrane protein</topology>
        <orientation evidence="10">Intermembrane side</orientation>
    </subcellularLocation>
</comment>
<proteinExistence type="inferred from homology"/>
<evidence type="ECO:0000256" key="4">
    <source>
        <dbReference type="ARBA" id="ARBA00022787"/>
    </source>
</evidence>
<comment type="caution">
    <text evidence="15">The sequence shown here is derived from an EMBL/GenBank/DDBJ whole genome shotgun (WGS) entry which is preliminary data.</text>
</comment>
<keyword evidence="7" id="KW-0496">Mitochondrion</keyword>
<evidence type="ECO:0000256" key="1">
    <source>
        <dbReference type="ARBA" id="ARBA00004137"/>
    </source>
</evidence>
<dbReference type="Proteomes" id="UP001224775">
    <property type="component" value="Unassembled WGS sequence"/>
</dbReference>
<keyword evidence="8" id="KW-0472">Membrane</keyword>
<evidence type="ECO:0000259" key="14">
    <source>
        <dbReference type="SMART" id="SM00563"/>
    </source>
</evidence>
<feature type="compositionally biased region" description="Low complexity" evidence="13">
    <location>
        <begin position="276"/>
        <end position="290"/>
    </location>
</feature>
<feature type="region of interest" description="Disordered" evidence="13">
    <location>
        <begin position="263"/>
        <end position="290"/>
    </location>
</feature>
<evidence type="ECO:0000256" key="10">
    <source>
        <dbReference type="ARBA" id="ARBA00024323"/>
    </source>
</evidence>
<name>A0AAD9DGE2_9STRA</name>
<dbReference type="GO" id="GO:0005741">
    <property type="term" value="C:mitochondrial outer membrane"/>
    <property type="evidence" value="ECO:0007669"/>
    <property type="project" value="UniProtKB-SubCell"/>
</dbReference>
<evidence type="ECO:0000256" key="12">
    <source>
        <dbReference type="RuleBase" id="RU365062"/>
    </source>
</evidence>
<gene>
    <name evidence="15" type="ORF">QTG54_002115</name>
</gene>
<evidence type="ECO:0000256" key="8">
    <source>
        <dbReference type="ARBA" id="ARBA00023136"/>
    </source>
</evidence>
<evidence type="ECO:0000256" key="2">
    <source>
        <dbReference type="ARBA" id="ARBA00010524"/>
    </source>
</evidence>
<dbReference type="InterPro" id="IPR002123">
    <property type="entry name" value="Plipid/glycerol_acylTrfase"/>
</dbReference>
<evidence type="ECO:0000313" key="16">
    <source>
        <dbReference type="Proteomes" id="UP001224775"/>
    </source>
</evidence>
<evidence type="ECO:0000256" key="3">
    <source>
        <dbReference type="ARBA" id="ARBA00022679"/>
    </source>
</evidence>
<dbReference type="GO" id="GO:0008374">
    <property type="term" value="F:O-acyltransferase activity"/>
    <property type="evidence" value="ECO:0007669"/>
    <property type="project" value="TreeGrafter"/>
</dbReference>
<evidence type="ECO:0000313" key="15">
    <source>
        <dbReference type="EMBL" id="KAK1746771.1"/>
    </source>
</evidence>
<dbReference type="EMBL" id="JATAAI010000003">
    <property type="protein sequence ID" value="KAK1746771.1"/>
    <property type="molecule type" value="Genomic_DNA"/>
</dbReference>
<keyword evidence="3 15" id="KW-0808">Transferase</keyword>
<dbReference type="GO" id="GO:0005743">
    <property type="term" value="C:mitochondrial inner membrane"/>
    <property type="evidence" value="ECO:0007669"/>
    <property type="project" value="UniProtKB-SubCell"/>
</dbReference>
<keyword evidence="5" id="KW-0999">Mitochondrion inner membrane</keyword>
<evidence type="ECO:0000256" key="7">
    <source>
        <dbReference type="ARBA" id="ARBA00023128"/>
    </source>
</evidence>
<feature type="compositionally biased region" description="Basic and acidic residues" evidence="13">
    <location>
        <begin position="265"/>
        <end position="275"/>
    </location>
</feature>
<dbReference type="AlphaFoldDB" id="A0AAD9DGE2"/>
<keyword evidence="16" id="KW-1185">Reference proteome</keyword>
<dbReference type="PANTHER" id="PTHR12497">
    <property type="entry name" value="TAZ PROTEIN TAFAZZIN"/>
    <property type="match status" value="1"/>
</dbReference>
<feature type="region of interest" description="Disordered" evidence="13">
    <location>
        <begin position="36"/>
        <end position="65"/>
    </location>
</feature>
<keyword evidence="9 15" id="KW-0012">Acyltransferase</keyword>
<comment type="catalytic activity">
    <reaction evidence="11">
        <text>1'-[1,2-diacyl-sn-glycero-3-phospho],3'-[1-acyl-sn-glycero-3-phospho]-glycerol + a 1,2-diacyl-sn-glycero-3-phosphocholine = a cardiolipin + a 1-acyl-sn-glycero-3-phosphocholine</text>
        <dbReference type="Rhea" id="RHEA:33731"/>
        <dbReference type="ChEBI" id="CHEBI:57643"/>
        <dbReference type="ChEBI" id="CHEBI:58168"/>
        <dbReference type="ChEBI" id="CHEBI:62237"/>
        <dbReference type="ChEBI" id="CHEBI:64743"/>
    </reaction>
    <physiologicalReaction direction="left-to-right" evidence="11">
        <dbReference type="Rhea" id="RHEA:33732"/>
    </physiologicalReaction>
    <physiologicalReaction direction="right-to-left" evidence="11">
        <dbReference type="Rhea" id="RHEA:33733"/>
    </physiologicalReaction>
</comment>
<evidence type="ECO:0000256" key="9">
    <source>
        <dbReference type="ARBA" id="ARBA00023315"/>
    </source>
</evidence>
<comment type="similarity">
    <text evidence="2 12">Belongs to the taffazin family.</text>
</comment>
<evidence type="ECO:0000256" key="6">
    <source>
        <dbReference type="ARBA" id="ARBA00023098"/>
    </source>
</evidence>
<dbReference type="InterPro" id="IPR000872">
    <property type="entry name" value="Tafazzin"/>
</dbReference>
<protein>
    <recommendedName>
        <fullName evidence="12">Tafazzin family protein</fullName>
    </recommendedName>
</protein>
<dbReference type="SMART" id="SM00563">
    <property type="entry name" value="PlsC"/>
    <property type="match status" value="1"/>
</dbReference>
<accession>A0AAD9DGE2</accession>
<organism evidence="15 16">
    <name type="scientific">Skeletonema marinoi</name>
    <dbReference type="NCBI Taxonomy" id="267567"/>
    <lineage>
        <taxon>Eukaryota</taxon>
        <taxon>Sar</taxon>
        <taxon>Stramenopiles</taxon>
        <taxon>Ochrophyta</taxon>
        <taxon>Bacillariophyta</taxon>
        <taxon>Coscinodiscophyceae</taxon>
        <taxon>Thalassiosirophycidae</taxon>
        <taxon>Thalassiosirales</taxon>
        <taxon>Skeletonemataceae</taxon>
        <taxon>Skeletonema</taxon>
        <taxon>Skeletonema marinoi-dohrnii complex</taxon>
    </lineage>
</organism>